<feature type="site" description="Electron transfer via tryptophanyl radical" evidence="13">
    <location>
        <position position="373"/>
    </location>
</feature>
<reference evidence="16 17" key="1">
    <citation type="submission" date="2019-11" db="EMBL/GenBank/DDBJ databases">
        <title>P. haliotis isolates from Z. marina roots.</title>
        <authorList>
            <person name="Cohen M."/>
            <person name="Jospin G."/>
            <person name="Eisen J.A."/>
            <person name="Coil D.A."/>
        </authorList>
    </citation>
    <scope>NUCLEOTIDE SEQUENCE [LARGE SCALE GENOMIC DNA]</scope>
    <source>
        <strain evidence="16 17">UCD-MCMsp1aY</strain>
    </source>
</reference>
<dbReference type="FunFam" id="1.10.579.10:FF:000003">
    <property type="entry name" value="Deoxyribodipyrimidine photo-lyase"/>
    <property type="match status" value="1"/>
</dbReference>
<evidence type="ECO:0000256" key="12">
    <source>
        <dbReference type="PIRSR" id="PIRSR602081-1"/>
    </source>
</evidence>
<evidence type="ECO:0000256" key="1">
    <source>
        <dbReference type="ARBA" id="ARBA00001932"/>
    </source>
</evidence>
<dbReference type="PROSITE" id="PS00394">
    <property type="entry name" value="DNA_PHOTOLYASES_1_1"/>
    <property type="match status" value="1"/>
</dbReference>
<evidence type="ECO:0000256" key="2">
    <source>
        <dbReference type="ARBA" id="ARBA00005862"/>
    </source>
</evidence>
<feature type="binding site" evidence="12">
    <location>
        <begin position="246"/>
        <end position="250"/>
    </location>
    <ligand>
        <name>FAD</name>
        <dbReference type="ChEBI" id="CHEBI:57692"/>
    </ligand>
</feature>
<dbReference type="GO" id="GO:0003904">
    <property type="term" value="F:deoxyribodipyrimidine photo-lyase activity"/>
    <property type="evidence" value="ECO:0007669"/>
    <property type="project" value="UniProtKB-EC"/>
</dbReference>
<evidence type="ECO:0000259" key="15">
    <source>
        <dbReference type="PROSITE" id="PS51645"/>
    </source>
</evidence>
<dbReference type="GO" id="GO:0000719">
    <property type="term" value="P:photoreactive repair"/>
    <property type="evidence" value="ECO:0007669"/>
    <property type="project" value="UniProtKB-ARBA"/>
</dbReference>
<dbReference type="InterPro" id="IPR006050">
    <property type="entry name" value="DNA_photolyase_N"/>
</dbReference>
<dbReference type="InterPro" id="IPR018394">
    <property type="entry name" value="DNA_photolyase_1_CS_C"/>
</dbReference>
<comment type="similarity">
    <text evidence="14">Belongs to the DNA photolyase family.</text>
</comment>
<comment type="catalytic activity">
    <reaction evidence="9">
        <text>cyclobutadipyrimidine (in DNA) = 2 pyrimidine residues (in DNA).</text>
        <dbReference type="EC" id="4.1.99.3"/>
    </reaction>
</comment>
<comment type="cofactor">
    <cofactor evidence="1">
        <name>(6R)-5,10-methylene-5,6,7,8-tetrahydrofolate</name>
        <dbReference type="ChEBI" id="CHEBI:15636"/>
    </cofactor>
</comment>
<dbReference type="InterPro" id="IPR036155">
    <property type="entry name" value="Crypto/Photolyase_N_sf"/>
</dbReference>
<dbReference type="Gene3D" id="3.40.50.620">
    <property type="entry name" value="HUPs"/>
    <property type="match status" value="1"/>
</dbReference>
<dbReference type="PANTHER" id="PTHR11455">
    <property type="entry name" value="CRYPTOCHROME"/>
    <property type="match status" value="1"/>
</dbReference>
<dbReference type="InterPro" id="IPR036134">
    <property type="entry name" value="Crypto/Photolyase_FAD-like_sf"/>
</dbReference>
<proteinExistence type="inferred from homology"/>
<accession>A0A6N8F8F0</accession>
<feature type="binding site" evidence="12">
    <location>
        <begin position="288"/>
        <end position="295"/>
    </location>
    <ligand>
        <name>FAD</name>
        <dbReference type="ChEBI" id="CHEBI:57692"/>
    </ligand>
</feature>
<evidence type="ECO:0000256" key="6">
    <source>
        <dbReference type="ARBA" id="ARBA00022827"/>
    </source>
</evidence>
<gene>
    <name evidence="16" type="primary">phrB</name>
    <name evidence="16" type="ORF">GNP35_08185</name>
</gene>
<dbReference type="SUPFAM" id="SSF48173">
    <property type="entry name" value="Cryptochrome/photolyase FAD-binding domain"/>
    <property type="match status" value="1"/>
</dbReference>
<keyword evidence="5 12" id="KW-0285">Flavoprotein</keyword>
<keyword evidence="6 12" id="KW-0274">FAD</keyword>
<dbReference type="PROSITE" id="PS51645">
    <property type="entry name" value="PHR_CRY_ALPHA_BETA"/>
    <property type="match status" value="1"/>
</dbReference>
<evidence type="ECO:0000256" key="11">
    <source>
        <dbReference type="ARBA" id="ARBA00083107"/>
    </source>
</evidence>
<feature type="binding site" evidence="12">
    <location>
        <begin position="386"/>
        <end position="388"/>
    </location>
    <ligand>
        <name>FAD</name>
        <dbReference type="ChEBI" id="CHEBI:57692"/>
    </ligand>
</feature>
<comment type="similarity">
    <text evidence="2">Belongs to the DNA photolyase class-1 family.</text>
</comment>
<evidence type="ECO:0000256" key="13">
    <source>
        <dbReference type="PIRSR" id="PIRSR602081-2"/>
    </source>
</evidence>
<dbReference type="AlphaFoldDB" id="A0A6N8F8F0"/>
<feature type="binding site" evidence="12">
    <location>
        <position position="234"/>
    </location>
    <ligand>
        <name>FAD</name>
        <dbReference type="ChEBI" id="CHEBI:57692"/>
    </ligand>
</feature>
<dbReference type="GO" id="GO:0003677">
    <property type="term" value="F:DNA binding"/>
    <property type="evidence" value="ECO:0007669"/>
    <property type="project" value="TreeGrafter"/>
</dbReference>
<dbReference type="OrthoDB" id="9772484at2"/>
<dbReference type="InterPro" id="IPR002081">
    <property type="entry name" value="Cryptochrome/DNA_photolyase_1"/>
</dbReference>
<dbReference type="Proteomes" id="UP000439994">
    <property type="component" value="Unassembled WGS sequence"/>
</dbReference>
<dbReference type="GO" id="GO:0071949">
    <property type="term" value="F:FAD binding"/>
    <property type="evidence" value="ECO:0007669"/>
    <property type="project" value="TreeGrafter"/>
</dbReference>
<dbReference type="PROSITE" id="PS00691">
    <property type="entry name" value="DNA_PHOTOLYASES_1_2"/>
    <property type="match status" value="1"/>
</dbReference>
<sequence length="481" mass="56020">MILYWIRTDVRLDDNPALEAAANLAVDKNEPLVALFVETPEQWEKHDRAPIQIDFLERHLNLVKDKLAELNVPLIFESAKDFDAQIDVCTRICKEHNVTHVFLNQELEINEVNRDSAFKNRLNENDIEYSSYESDVVLPKGQVLNKQHEMYRVFTPFKREWLSVAITQGFYLADSKESLTRYFNANISMPDGVAVNEGSITFTATKKDSSNWPLITNVRSELIPDFYERIIVRYPEDRDIPSIEGTSKLSPYLAIGALSPKRLVSQLMFTVPNILDNTSLPEFGWLNQLIWRDFYRNLLFHYPELCKHNNFNKKYDGLDWPNNGFLFKAWKEGKTGYPIVDAAMRQLLETGWMHNRLRMVVASFLTKHLLIDWRLGEQFFAQHLIDVDLANNNGGWQWAAGTGCDAQPYFRIFNPISQSQKFDPDGTFLRKYLPELKNFSNKDIHFPHKVIKSEKIKAYWPAIVDHKTARENALDFYKSKE</sequence>
<evidence type="ECO:0000256" key="9">
    <source>
        <dbReference type="ARBA" id="ARBA00033999"/>
    </source>
</evidence>
<dbReference type="EMBL" id="WOCD01000003">
    <property type="protein sequence ID" value="MUH72464.1"/>
    <property type="molecule type" value="Genomic_DNA"/>
</dbReference>
<dbReference type="PANTHER" id="PTHR11455:SF9">
    <property type="entry name" value="CRYPTOCHROME CIRCADIAN CLOCK 5 ISOFORM X1"/>
    <property type="match status" value="1"/>
</dbReference>
<dbReference type="Pfam" id="PF00875">
    <property type="entry name" value="DNA_photolyase"/>
    <property type="match status" value="1"/>
</dbReference>
<feature type="site" description="Electron transfer via tryptophanyl radical" evidence="13">
    <location>
        <position position="396"/>
    </location>
</feature>
<evidence type="ECO:0000256" key="10">
    <source>
        <dbReference type="ARBA" id="ARBA00059220"/>
    </source>
</evidence>
<comment type="function">
    <text evidence="10">Involved in repair of UV radiation-induced DNA damage. Catalyzes the light-dependent monomerization (300-600 nm) of cyclobutyl pyrimidine dimers (in cis-syn configuration), which are formed between adjacent bases on the same DNA strand upon exposure to ultraviolet radiation.</text>
</comment>
<feature type="domain" description="Photolyase/cryptochrome alpha/beta" evidence="15">
    <location>
        <begin position="1"/>
        <end position="137"/>
    </location>
</feature>
<evidence type="ECO:0000256" key="3">
    <source>
        <dbReference type="ARBA" id="ARBA00013149"/>
    </source>
</evidence>
<feature type="site" description="Electron transfer via tryptophanyl radical" evidence="13">
    <location>
        <position position="320"/>
    </location>
</feature>
<evidence type="ECO:0000313" key="16">
    <source>
        <dbReference type="EMBL" id="MUH72464.1"/>
    </source>
</evidence>
<dbReference type="SUPFAM" id="SSF52425">
    <property type="entry name" value="Cryptochrome/photolyase, N-terminal domain"/>
    <property type="match status" value="1"/>
</dbReference>
<keyword evidence="16" id="KW-0456">Lyase</keyword>
<dbReference type="Gene3D" id="1.10.579.10">
    <property type="entry name" value="DNA Cyclobutane Dipyrimidine Photolyase, subunit A, domain 3"/>
    <property type="match status" value="1"/>
</dbReference>
<organism evidence="16 17">
    <name type="scientific">Psychrosphaera haliotis</name>
    <dbReference type="NCBI Taxonomy" id="555083"/>
    <lineage>
        <taxon>Bacteria</taxon>
        <taxon>Pseudomonadati</taxon>
        <taxon>Pseudomonadota</taxon>
        <taxon>Gammaproteobacteria</taxon>
        <taxon>Alteromonadales</taxon>
        <taxon>Pseudoalteromonadaceae</taxon>
        <taxon>Psychrosphaera</taxon>
    </lineage>
</organism>
<evidence type="ECO:0000256" key="7">
    <source>
        <dbReference type="ARBA" id="ARBA00022991"/>
    </source>
</evidence>
<dbReference type="Gene3D" id="1.25.40.80">
    <property type="match status" value="1"/>
</dbReference>
<evidence type="ECO:0000256" key="4">
    <source>
        <dbReference type="ARBA" id="ARBA00014046"/>
    </source>
</evidence>
<protein>
    <recommendedName>
        <fullName evidence="4">Deoxyribodipyrimidine photo-lyase</fullName>
        <ecNumber evidence="3">4.1.99.3</ecNumber>
    </recommendedName>
    <alternativeName>
        <fullName evidence="8">DNA photolyase</fullName>
    </alternativeName>
    <alternativeName>
        <fullName evidence="11">Photoreactivating enzyme</fullName>
    </alternativeName>
</protein>
<evidence type="ECO:0000256" key="5">
    <source>
        <dbReference type="ARBA" id="ARBA00022630"/>
    </source>
</evidence>
<evidence type="ECO:0000256" key="8">
    <source>
        <dbReference type="ARBA" id="ARBA00031671"/>
    </source>
</evidence>
<keyword evidence="7 14" id="KW-0157">Chromophore</keyword>
<comment type="cofactor">
    <cofactor evidence="12">
        <name>FAD</name>
        <dbReference type="ChEBI" id="CHEBI:57692"/>
    </cofactor>
    <text evidence="12">Binds 1 FAD per subunit.</text>
</comment>
<dbReference type="InterPro" id="IPR005101">
    <property type="entry name" value="Cryptochr/Photolyase_FAD-bd"/>
</dbReference>
<name>A0A6N8F8F0_9GAMM</name>
<feature type="binding site" evidence="12">
    <location>
        <position position="285"/>
    </location>
    <ligand>
        <name>FAD</name>
        <dbReference type="ChEBI" id="CHEBI:57692"/>
    </ligand>
</feature>
<comment type="caution">
    <text evidence="16">The sequence shown here is derived from an EMBL/GenBank/DDBJ whole genome shotgun (WGS) entry which is preliminary data.</text>
</comment>
<dbReference type="EC" id="4.1.99.3" evidence="3"/>
<keyword evidence="17" id="KW-1185">Reference proteome</keyword>
<dbReference type="Pfam" id="PF03441">
    <property type="entry name" value="FAD_binding_7"/>
    <property type="match status" value="1"/>
</dbReference>
<evidence type="ECO:0000256" key="14">
    <source>
        <dbReference type="RuleBase" id="RU004182"/>
    </source>
</evidence>
<evidence type="ECO:0000313" key="17">
    <source>
        <dbReference type="Proteomes" id="UP000439994"/>
    </source>
</evidence>
<dbReference type="RefSeq" id="WP_155695642.1">
    <property type="nucleotide sequence ID" value="NZ_WOCD01000003.1"/>
</dbReference>
<dbReference type="NCBIfam" id="NF007955">
    <property type="entry name" value="PRK10674.1"/>
    <property type="match status" value="1"/>
</dbReference>
<dbReference type="InterPro" id="IPR014729">
    <property type="entry name" value="Rossmann-like_a/b/a_fold"/>
</dbReference>
<dbReference type="GO" id="GO:0009416">
    <property type="term" value="P:response to light stimulus"/>
    <property type="evidence" value="ECO:0007669"/>
    <property type="project" value="TreeGrafter"/>
</dbReference>
<dbReference type="PRINTS" id="PR00147">
    <property type="entry name" value="DNAPHOTLYASE"/>
</dbReference>